<dbReference type="EMBL" id="CP036299">
    <property type="protein sequence ID" value="QDV30775.1"/>
    <property type="molecule type" value="Genomic_DNA"/>
</dbReference>
<feature type="transmembrane region" description="Helical" evidence="1">
    <location>
        <begin position="31"/>
        <end position="49"/>
    </location>
</feature>
<dbReference type="Proteomes" id="UP000315349">
    <property type="component" value="Chromosome"/>
</dbReference>
<evidence type="ECO:0000256" key="1">
    <source>
        <dbReference type="SAM" id="Phobius"/>
    </source>
</evidence>
<keyword evidence="3" id="KW-1185">Reference proteome</keyword>
<reference evidence="2 3" key="1">
    <citation type="submission" date="2019-02" db="EMBL/GenBank/DDBJ databases">
        <title>Deep-cultivation of Planctomycetes and their phenomic and genomic characterization uncovers novel biology.</title>
        <authorList>
            <person name="Wiegand S."/>
            <person name="Jogler M."/>
            <person name="Boedeker C."/>
            <person name="Pinto D."/>
            <person name="Vollmers J."/>
            <person name="Rivas-Marin E."/>
            <person name="Kohn T."/>
            <person name="Peeters S.H."/>
            <person name="Heuer A."/>
            <person name="Rast P."/>
            <person name="Oberbeckmann S."/>
            <person name="Bunk B."/>
            <person name="Jeske O."/>
            <person name="Meyerdierks A."/>
            <person name="Storesund J.E."/>
            <person name="Kallscheuer N."/>
            <person name="Luecker S."/>
            <person name="Lage O.M."/>
            <person name="Pohl T."/>
            <person name="Merkel B.J."/>
            <person name="Hornburger P."/>
            <person name="Mueller R.-W."/>
            <person name="Bruemmer F."/>
            <person name="Labrenz M."/>
            <person name="Spormann A.M."/>
            <person name="Op den Camp H."/>
            <person name="Overmann J."/>
            <person name="Amann R."/>
            <person name="Jetten M.S.M."/>
            <person name="Mascher T."/>
            <person name="Medema M.H."/>
            <person name="Devos D.P."/>
            <person name="Kaster A.-K."/>
            <person name="Ovreas L."/>
            <person name="Rohde M."/>
            <person name="Galperin M.Y."/>
            <person name="Jogler C."/>
        </authorList>
    </citation>
    <scope>NUCLEOTIDE SEQUENCE [LARGE SCALE GENOMIC DNA]</scope>
    <source>
        <strain evidence="2 3">Spb1</strain>
    </source>
</reference>
<protein>
    <submittedName>
        <fullName evidence="2">Uncharacterized protein</fullName>
    </submittedName>
</protein>
<organism evidence="2 3">
    <name type="scientific">Planctopirus ephydatiae</name>
    <dbReference type="NCBI Taxonomy" id="2528019"/>
    <lineage>
        <taxon>Bacteria</taxon>
        <taxon>Pseudomonadati</taxon>
        <taxon>Planctomycetota</taxon>
        <taxon>Planctomycetia</taxon>
        <taxon>Planctomycetales</taxon>
        <taxon>Planctomycetaceae</taxon>
        <taxon>Planctopirus</taxon>
    </lineage>
</organism>
<keyword evidence="1" id="KW-0812">Transmembrane</keyword>
<keyword evidence="1" id="KW-1133">Transmembrane helix</keyword>
<sequence>MDDRAREFFKNLLHQAIHAGVWQMMWRLPTLWLVLALGLMIAAVVYWQLY</sequence>
<dbReference type="AlphaFoldDB" id="A0A518GQ77"/>
<accession>A0A518GQ77</accession>
<gene>
    <name evidence="2" type="ORF">Spb1_27090</name>
</gene>
<proteinExistence type="predicted"/>
<dbReference type="KEGG" id="peh:Spb1_27090"/>
<evidence type="ECO:0000313" key="3">
    <source>
        <dbReference type="Proteomes" id="UP000315349"/>
    </source>
</evidence>
<keyword evidence="1" id="KW-0472">Membrane</keyword>
<name>A0A518GQ77_9PLAN</name>
<dbReference type="RefSeq" id="WP_186377569.1">
    <property type="nucleotide sequence ID" value="NZ_CP036299.1"/>
</dbReference>
<evidence type="ECO:0000313" key="2">
    <source>
        <dbReference type="EMBL" id="QDV30775.1"/>
    </source>
</evidence>